<dbReference type="InterPro" id="IPR042219">
    <property type="entry name" value="AAA_lid_11_sf"/>
</dbReference>
<dbReference type="InterPro" id="IPR041658">
    <property type="entry name" value="AAA_lid_11"/>
</dbReference>
<dbReference type="Pfam" id="PF18198">
    <property type="entry name" value="AAA_lid_11"/>
    <property type="match status" value="1"/>
</dbReference>
<dbReference type="GO" id="GO:0007018">
    <property type="term" value="P:microtubule-based movement"/>
    <property type="evidence" value="ECO:0007669"/>
    <property type="project" value="InterPro"/>
</dbReference>
<reference evidence="4" key="3">
    <citation type="submission" date="2016-06" db="UniProtKB">
        <authorList>
            <consortium name="WormBaseParasite"/>
        </authorList>
    </citation>
    <scope>IDENTIFICATION</scope>
</reference>
<dbReference type="InterPro" id="IPR043160">
    <property type="entry name" value="Dynein_C_barrel"/>
</dbReference>
<feature type="domain" description="Dynein heavy chain C-terminal" evidence="2">
    <location>
        <begin position="268"/>
        <end position="447"/>
    </location>
</feature>
<name>A0A183BLW3_GLOPA</name>
<evidence type="ECO:0000313" key="4">
    <source>
        <dbReference type="WBParaSite" id="GPLIN_000159800"/>
    </source>
</evidence>
<evidence type="ECO:0000313" key="3">
    <source>
        <dbReference type="Proteomes" id="UP000050741"/>
    </source>
</evidence>
<dbReference type="Gene3D" id="1.20.1270.280">
    <property type="match status" value="2"/>
</dbReference>
<dbReference type="InterPro" id="IPR041228">
    <property type="entry name" value="Dynein_C"/>
</dbReference>
<dbReference type="GO" id="GO:0045505">
    <property type="term" value="F:dynein intermediate chain binding"/>
    <property type="evidence" value="ECO:0007669"/>
    <property type="project" value="InterPro"/>
</dbReference>
<evidence type="ECO:0000259" key="2">
    <source>
        <dbReference type="Pfam" id="PF18199"/>
    </source>
</evidence>
<organism evidence="3 4">
    <name type="scientific">Globodera pallida</name>
    <name type="common">Potato cyst nematode worm</name>
    <name type="synonym">Heterodera pallida</name>
    <dbReference type="NCBI Taxonomy" id="36090"/>
    <lineage>
        <taxon>Eukaryota</taxon>
        <taxon>Metazoa</taxon>
        <taxon>Ecdysozoa</taxon>
        <taxon>Nematoda</taxon>
        <taxon>Chromadorea</taxon>
        <taxon>Rhabditida</taxon>
        <taxon>Tylenchina</taxon>
        <taxon>Tylenchomorpha</taxon>
        <taxon>Tylenchoidea</taxon>
        <taxon>Heteroderidae</taxon>
        <taxon>Heteroderinae</taxon>
        <taxon>Globodera</taxon>
    </lineage>
</organism>
<dbReference type="Proteomes" id="UP000050741">
    <property type="component" value="Unassembled WGS sequence"/>
</dbReference>
<dbReference type="Gene3D" id="3.10.490.20">
    <property type="match status" value="1"/>
</dbReference>
<dbReference type="WBParaSite" id="GPLIN_000159800">
    <property type="protein sequence ID" value="GPLIN_000159800"/>
    <property type="gene ID" value="GPLIN_000159800"/>
</dbReference>
<dbReference type="PANTHER" id="PTHR45703">
    <property type="entry name" value="DYNEIN HEAVY CHAIN"/>
    <property type="match status" value="1"/>
</dbReference>
<dbReference type="InterPro" id="IPR026983">
    <property type="entry name" value="DHC"/>
</dbReference>
<dbReference type="FunFam" id="1.10.8.720:FF:000003">
    <property type="entry name" value="Cytoplasmic dynein heavy chain 2"/>
    <property type="match status" value="1"/>
</dbReference>
<dbReference type="GO" id="GO:0030286">
    <property type="term" value="C:dynein complex"/>
    <property type="evidence" value="ECO:0007669"/>
    <property type="project" value="InterPro"/>
</dbReference>
<evidence type="ECO:0000259" key="1">
    <source>
        <dbReference type="Pfam" id="PF18198"/>
    </source>
</evidence>
<dbReference type="Gene3D" id="1.10.8.720">
    <property type="entry name" value="Region D6 of dynein motor"/>
    <property type="match status" value="1"/>
</dbReference>
<keyword evidence="3" id="KW-1185">Reference proteome</keyword>
<feature type="domain" description="Dynein heavy chain AAA lid" evidence="1">
    <location>
        <begin position="40"/>
        <end position="186"/>
    </location>
</feature>
<dbReference type="AlphaFoldDB" id="A0A183BLW3"/>
<dbReference type="Pfam" id="PF18199">
    <property type="entry name" value="Dynein_C"/>
    <property type="match status" value="1"/>
</dbReference>
<dbReference type="PANTHER" id="PTHR45703:SF36">
    <property type="entry name" value="DYNEIN HEAVY CHAIN, CYTOPLASMIC"/>
    <property type="match status" value="1"/>
</dbReference>
<dbReference type="FunFam" id="3.10.490.20:FF:000004">
    <property type="entry name" value="Cytoplasmic dynein heavy chain 2"/>
    <property type="match status" value="1"/>
</dbReference>
<reference evidence="3" key="1">
    <citation type="submission" date="2013-12" db="EMBL/GenBank/DDBJ databases">
        <authorList>
            <person name="Aslett M."/>
        </authorList>
    </citation>
    <scope>NUCLEOTIDE SEQUENCE [LARGE SCALE GENOMIC DNA]</scope>
    <source>
        <strain evidence="3">Lindley</strain>
    </source>
</reference>
<sequence>MIQASRVLIFEPSTGLKANLLRSLSSIVPARITKAPAERSRLYFIICWFHAIVQERLRYQPLGWANPYEFTDADLRVACDTLDSTVDLIAQNRANVKPDSLPWMALRTLLSQCIYGGKIDNDFDQVLLDTLLDRLFTAKSFDTEFVLVDDIDGKALHTPEETGSKDSLINWVINIKSLQKPNWIGQEFVRKMLKMSDDELAYEADDLESSKNSPTWMVQLSGQCRTWLDSLPEQLQRLRRTKDNVRDPLFRFFEREINLGAKLLADLVAALVKSKRVPANWHQFAVPKGVTALEWMRDFVQRVEQLKRLSTAENLRLEEVWLGGMFFPEAYITATRQLIAQTNGWSLEQMYMHVTTANGGQSKSLFTLTDLRAIGVSCEANTIRLTDEVHVEVPKLQFTWTLEKHSPKSVVVPVYLYSNRAKFLFGLHFVPIEFEPSLLSQRGVAFVTNCSL</sequence>
<proteinExistence type="predicted"/>
<accession>A0A183BLW3</accession>
<reference evidence="3" key="2">
    <citation type="submission" date="2014-05" db="EMBL/GenBank/DDBJ databases">
        <title>The genome and life-stage specific transcriptomes of Globodera pallida elucidate key aspects of plant parasitism by a cyst nematode.</title>
        <authorList>
            <person name="Cotton J.A."/>
            <person name="Lilley C.J."/>
            <person name="Jones L.M."/>
            <person name="Kikuchi T."/>
            <person name="Reid A.J."/>
            <person name="Thorpe P."/>
            <person name="Tsai I.J."/>
            <person name="Beasley H."/>
            <person name="Blok V."/>
            <person name="Cock P.J.A."/>
            <person name="Van den Akker S.E."/>
            <person name="Holroyd N."/>
            <person name="Hunt M."/>
            <person name="Mantelin S."/>
            <person name="Naghra H."/>
            <person name="Pain A."/>
            <person name="Palomares-Rius J.E."/>
            <person name="Zarowiecki M."/>
            <person name="Berriman M."/>
            <person name="Jones J.T."/>
            <person name="Urwin P.E."/>
        </authorList>
    </citation>
    <scope>NUCLEOTIDE SEQUENCE [LARGE SCALE GENOMIC DNA]</scope>
    <source>
        <strain evidence="3">Lindley</strain>
    </source>
</reference>
<protein>
    <submittedName>
        <fullName evidence="4">Dynein_C domain-containing protein</fullName>
    </submittedName>
</protein>
<dbReference type="GO" id="GO:0051959">
    <property type="term" value="F:dynein light intermediate chain binding"/>
    <property type="evidence" value="ECO:0007669"/>
    <property type="project" value="InterPro"/>
</dbReference>